<protein>
    <submittedName>
        <fullName evidence="1">Uncharacterized protein</fullName>
    </submittedName>
</protein>
<dbReference type="STRING" id="861450.HMPREF0080_00703"/>
<evidence type="ECO:0000313" key="1">
    <source>
        <dbReference type="EMBL" id="EHM42284.1"/>
    </source>
</evidence>
<keyword evidence="2" id="KW-1185">Reference proteome</keyword>
<gene>
    <name evidence="1" type="ORF">HMPREF0080_00703</name>
</gene>
<organism evidence="1 2">
    <name type="scientific">Anaeroglobus geminatus F0357</name>
    <dbReference type="NCBI Taxonomy" id="861450"/>
    <lineage>
        <taxon>Bacteria</taxon>
        <taxon>Bacillati</taxon>
        <taxon>Bacillota</taxon>
        <taxon>Negativicutes</taxon>
        <taxon>Veillonellales</taxon>
        <taxon>Veillonellaceae</taxon>
        <taxon>Anaeroglobus</taxon>
    </lineage>
</organism>
<dbReference type="EMBL" id="AGCJ01000022">
    <property type="protein sequence ID" value="EHM42284.1"/>
    <property type="molecule type" value="Genomic_DNA"/>
</dbReference>
<dbReference type="Proteomes" id="UP000005481">
    <property type="component" value="Unassembled WGS sequence"/>
</dbReference>
<reference evidence="1 2" key="1">
    <citation type="submission" date="2011-08" db="EMBL/GenBank/DDBJ databases">
        <authorList>
            <person name="Weinstock G."/>
            <person name="Sodergren E."/>
            <person name="Clifton S."/>
            <person name="Fulton L."/>
            <person name="Fulton B."/>
            <person name="Courtney L."/>
            <person name="Fronick C."/>
            <person name="Harrison M."/>
            <person name="Strong C."/>
            <person name="Farmer C."/>
            <person name="Delahaunty K."/>
            <person name="Markovic C."/>
            <person name="Hall O."/>
            <person name="Minx P."/>
            <person name="Tomlinson C."/>
            <person name="Mitreva M."/>
            <person name="Hou S."/>
            <person name="Chen J."/>
            <person name="Wollam A."/>
            <person name="Pepin K.H."/>
            <person name="Johnson M."/>
            <person name="Bhonagiri V."/>
            <person name="Zhang X."/>
            <person name="Suruliraj S."/>
            <person name="Warren W."/>
            <person name="Chinwalla A."/>
            <person name="Mardis E.R."/>
            <person name="Wilson R.K."/>
        </authorList>
    </citation>
    <scope>NUCLEOTIDE SEQUENCE [LARGE SCALE GENOMIC DNA]</scope>
    <source>
        <strain evidence="1 2">F0357</strain>
    </source>
</reference>
<name>G9YGD9_9FIRM</name>
<sequence length="39" mass="4914">MNYITRFIKVYHIIIYTHKARSHIFLTRLFRKYKKRVAS</sequence>
<evidence type="ECO:0000313" key="2">
    <source>
        <dbReference type="Proteomes" id="UP000005481"/>
    </source>
</evidence>
<comment type="caution">
    <text evidence="1">The sequence shown here is derived from an EMBL/GenBank/DDBJ whole genome shotgun (WGS) entry which is preliminary data.</text>
</comment>
<proteinExistence type="predicted"/>
<accession>G9YGD9</accession>
<dbReference type="AlphaFoldDB" id="G9YGD9"/>
<dbReference type="HOGENOM" id="CLU_3303786_0_0_9"/>